<sequence>MILFSKALWSVMVISRVSSEKKYLSNSIVITLPSEIFESITSNRHQKLNDISVGCTIM</sequence>
<comment type="caution">
    <text evidence="1">The sequence shown here is derived from an EMBL/GenBank/DDBJ whole genome shotgun (WGS) entry which is preliminary data.</text>
</comment>
<dbReference type="Proteomes" id="UP001152888">
    <property type="component" value="Unassembled WGS sequence"/>
</dbReference>
<proteinExistence type="predicted"/>
<reference evidence="1" key="1">
    <citation type="submission" date="2022-03" db="EMBL/GenBank/DDBJ databases">
        <authorList>
            <person name="Sayadi A."/>
        </authorList>
    </citation>
    <scope>NUCLEOTIDE SEQUENCE</scope>
</reference>
<organism evidence="1 2">
    <name type="scientific">Acanthoscelides obtectus</name>
    <name type="common">Bean weevil</name>
    <name type="synonym">Bruchus obtectus</name>
    <dbReference type="NCBI Taxonomy" id="200917"/>
    <lineage>
        <taxon>Eukaryota</taxon>
        <taxon>Metazoa</taxon>
        <taxon>Ecdysozoa</taxon>
        <taxon>Arthropoda</taxon>
        <taxon>Hexapoda</taxon>
        <taxon>Insecta</taxon>
        <taxon>Pterygota</taxon>
        <taxon>Neoptera</taxon>
        <taxon>Endopterygota</taxon>
        <taxon>Coleoptera</taxon>
        <taxon>Polyphaga</taxon>
        <taxon>Cucujiformia</taxon>
        <taxon>Chrysomeloidea</taxon>
        <taxon>Chrysomelidae</taxon>
        <taxon>Bruchinae</taxon>
        <taxon>Bruchini</taxon>
        <taxon>Acanthoscelides</taxon>
    </lineage>
</organism>
<dbReference type="EMBL" id="CAKOFQ010006825">
    <property type="protein sequence ID" value="CAH1974440.1"/>
    <property type="molecule type" value="Genomic_DNA"/>
</dbReference>
<dbReference type="AlphaFoldDB" id="A0A9P0KMD8"/>
<gene>
    <name evidence="1" type="ORF">ACAOBT_LOCUS11092</name>
</gene>
<name>A0A9P0KMD8_ACAOB</name>
<protein>
    <submittedName>
        <fullName evidence="1">Uncharacterized protein</fullName>
    </submittedName>
</protein>
<evidence type="ECO:0000313" key="2">
    <source>
        <dbReference type="Proteomes" id="UP001152888"/>
    </source>
</evidence>
<accession>A0A9P0KMD8</accession>
<evidence type="ECO:0000313" key="1">
    <source>
        <dbReference type="EMBL" id="CAH1974440.1"/>
    </source>
</evidence>
<keyword evidence="2" id="KW-1185">Reference proteome</keyword>